<dbReference type="EMBL" id="CP108482">
    <property type="protein sequence ID" value="WUS58214.1"/>
    <property type="molecule type" value="Genomic_DNA"/>
</dbReference>
<dbReference type="Pfam" id="PF14124">
    <property type="entry name" value="DUF4291"/>
    <property type="match status" value="1"/>
</dbReference>
<dbReference type="PANTHER" id="PTHR38567">
    <property type="entry name" value="DUF4291 DOMAIN-CONTAINING PROTEIN"/>
    <property type="match status" value="1"/>
</dbReference>
<keyword evidence="2" id="KW-1185">Reference proteome</keyword>
<proteinExistence type="predicted"/>
<name>A0ABZ1WBX0_9ACTN</name>
<protein>
    <submittedName>
        <fullName evidence="1">DUF4291 domain-containing protein</fullName>
    </submittedName>
</protein>
<dbReference type="InterPro" id="IPR025633">
    <property type="entry name" value="DUF4291"/>
</dbReference>
<accession>A0ABZ1WBX0</accession>
<dbReference type="PANTHER" id="PTHR38567:SF1">
    <property type="entry name" value="DUF4291 DOMAIN-CONTAINING PROTEIN"/>
    <property type="match status" value="1"/>
</dbReference>
<evidence type="ECO:0000313" key="2">
    <source>
        <dbReference type="Proteomes" id="UP001432014"/>
    </source>
</evidence>
<sequence>MSLPVRQIRAVRHIRAVFTASTVTVYQAFPAAVAGPAARTGRFPESFDRGRMTWIKPSFLWMMYRSDWGRAPGQERVLALEITRDGFEWALARAVESSYRPRLHPSRDAWRRELRRGEVRVQWDPERDAALRPLPWRALQVGLRGEAVRRYADEWLVSVSDVTALAGEVRRGGGRGAPAERPYPLPDPVAAVIGATG</sequence>
<organism evidence="1 2">
    <name type="scientific">Kitasatospora herbaricolor</name>
    <dbReference type="NCBI Taxonomy" id="68217"/>
    <lineage>
        <taxon>Bacteria</taxon>
        <taxon>Bacillati</taxon>
        <taxon>Actinomycetota</taxon>
        <taxon>Actinomycetes</taxon>
        <taxon>Kitasatosporales</taxon>
        <taxon>Streptomycetaceae</taxon>
        <taxon>Kitasatospora</taxon>
    </lineage>
</organism>
<reference evidence="1 2" key="1">
    <citation type="submission" date="2022-10" db="EMBL/GenBank/DDBJ databases">
        <title>The complete genomes of actinobacterial strains from the NBC collection.</title>
        <authorList>
            <person name="Joergensen T.S."/>
            <person name="Alvarez Arevalo M."/>
            <person name="Sterndorff E.B."/>
            <person name="Faurdal D."/>
            <person name="Vuksanovic O."/>
            <person name="Mourched A.-S."/>
            <person name="Charusanti P."/>
            <person name="Shaw S."/>
            <person name="Blin K."/>
            <person name="Weber T."/>
        </authorList>
    </citation>
    <scope>NUCLEOTIDE SEQUENCE [LARGE SCALE GENOMIC DNA]</scope>
    <source>
        <strain evidence="1 2">NBC_01247</strain>
    </source>
</reference>
<dbReference type="RefSeq" id="WP_329495729.1">
    <property type="nucleotide sequence ID" value="NZ_CP108460.1"/>
</dbReference>
<gene>
    <name evidence="1" type="ORF">OG469_23475</name>
</gene>
<dbReference type="Proteomes" id="UP001432014">
    <property type="component" value="Chromosome"/>
</dbReference>
<evidence type="ECO:0000313" key="1">
    <source>
        <dbReference type="EMBL" id="WUS58214.1"/>
    </source>
</evidence>